<dbReference type="RefSeq" id="WP_330958616.1">
    <property type="nucleotide sequence ID" value="NZ_JAZGJQ010000009.1"/>
</dbReference>
<dbReference type="Pfam" id="PF00528">
    <property type="entry name" value="BPD_transp_1"/>
    <property type="match status" value="1"/>
</dbReference>
<dbReference type="Proteomes" id="UP001332931">
    <property type="component" value="Unassembled WGS sequence"/>
</dbReference>
<feature type="transmembrane region" description="Helical" evidence="7">
    <location>
        <begin position="85"/>
        <end position="105"/>
    </location>
</feature>
<comment type="similarity">
    <text evidence="7">Belongs to the binding-protein-dependent transport system permease family.</text>
</comment>
<dbReference type="CDD" id="cd06261">
    <property type="entry name" value="TM_PBP2"/>
    <property type="match status" value="1"/>
</dbReference>
<keyword evidence="4 7" id="KW-0812">Transmembrane</keyword>
<dbReference type="PANTHER" id="PTHR30151:SF0">
    <property type="entry name" value="ABC TRANSPORTER PERMEASE PROTEIN MJ0413-RELATED"/>
    <property type="match status" value="1"/>
</dbReference>
<evidence type="ECO:0000256" key="2">
    <source>
        <dbReference type="ARBA" id="ARBA00022448"/>
    </source>
</evidence>
<dbReference type="InterPro" id="IPR000515">
    <property type="entry name" value="MetI-like"/>
</dbReference>
<name>A0ABU7RBB9_9ACTN</name>
<dbReference type="InterPro" id="IPR035906">
    <property type="entry name" value="MetI-like_sf"/>
</dbReference>
<evidence type="ECO:0000313" key="10">
    <source>
        <dbReference type="Proteomes" id="UP001332931"/>
    </source>
</evidence>
<proteinExistence type="inferred from homology"/>
<keyword evidence="3" id="KW-1003">Cell membrane</keyword>
<feature type="domain" description="ABC transmembrane type-1" evidence="8">
    <location>
        <begin position="166"/>
        <end position="346"/>
    </location>
</feature>
<comment type="subcellular location">
    <subcellularLocation>
        <location evidence="1 7">Cell membrane</location>
        <topology evidence="1 7">Multi-pass membrane protein</topology>
    </subcellularLocation>
</comment>
<dbReference type="PROSITE" id="PS50928">
    <property type="entry name" value="ABC_TM1"/>
    <property type="match status" value="1"/>
</dbReference>
<dbReference type="Gene3D" id="1.10.3720.10">
    <property type="entry name" value="MetI-like"/>
    <property type="match status" value="1"/>
</dbReference>
<keyword evidence="10" id="KW-1185">Reference proteome</keyword>
<accession>A0ABU7RBB9</accession>
<evidence type="ECO:0000256" key="3">
    <source>
        <dbReference type="ARBA" id="ARBA00022475"/>
    </source>
</evidence>
<sequence length="362" mass="39180">METEGTHAGPVVGAAGADAAEGDGALASVSLSQRDLRRLERRDRTRAQQLADRLVCLLPVLAGLLAVLEYLYVPSVPSARLTWTYPAFMAGLIALALAGFVASLVSERVFEYLRYHAPFYTLVFLLFLAYDVLTVKTGVLPLPYFPWVDQVLNAAIGDAGYLWMCVKSSLRLLFCGYFIGVAVGLATGVACGYSRRVSYWVDPFLKVLGAIPSTTWIPVVMVIAASLFSGAVFIIALGVWFAVTIATATGIKNIDPALYEAARTLGASTRELVVNVAIPSALPSIFQGMIQAMSSACTALLVAEMVGVESGLGWYITWQKSWAQYGKMYAAIVIICLVFVLVNFLLKRISGRVLRWRKGLDG</sequence>
<evidence type="ECO:0000313" key="9">
    <source>
        <dbReference type="EMBL" id="MEE6147850.1"/>
    </source>
</evidence>
<keyword evidence="5 7" id="KW-1133">Transmembrane helix</keyword>
<reference evidence="9 10" key="1">
    <citation type="submission" date="2024-01" db="EMBL/GenBank/DDBJ databases">
        <title>Description of Olsenella sp. nov., isolated from pig feces.</title>
        <authorList>
            <person name="Chang Y.-H."/>
        </authorList>
    </citation>
    <scope>NUCLEOTIDE SEQUENCE [LARGE SCALE GENOMIC DNA]</scope>
    <source>
        <strain evidence="9 10">YH-ols2223</strain>
    </source>
</reference>
<evidence type="ECO:0000259" key="8">
    <source>
        <dbReference type="PROSITE" id="PS50928"/>
    </source>
</evidence>
<keyword evidence="6 7" id="KW-0472">Membrane</keyword>
<dbReference type="PANTHER" id="PTHR30151">
    <property type="entry name" value="ALKANE SULFONATE ABC TRANSPORTER-RELATED, MEMBRANE SUBUNIT"/>
    <property type="match status" value="1"/>
</dbReference>
<dbReference type="EMBL" id="JAZGJQ010000009">
    <property type="protein sequence ID" value="MEE6147850.1"/>
    <property type="molecule type" value="Genomic_DNA"/>
</dbReference>
<gene>
    <name evidence="9" type="ORF">VXJ25_07645</name>
</gene>
<feature type="transmembrane region" description="Helical" evidence="7">
    <location>
        <begin position="215"/>
        <end position="243"/>
    </location>
</feature>
<organism evidence="9 10">
    <name type="scientific">Olsenella absiana</name>
    <dbReference type="NCBI Taxonomy" id="3115222"/>
    <lineage>
        <taxon>Bacteria</taxon>
        <taxon>Bacillati</taxon>
        <taxon>Actinomycetota</taxon>
        <taxon>Coriobacteriia</taxon>
        <taxon>Coriobacteriales</taxon>
        <taxon>Atopobiaceae</taxon>
        <taxon>Olsenella</taxon>
    </lineage>
</organism>
<feature type="transmembrane region" description="Helical" evidence="7">
    <location>
        <begin position="54"/>
        <end position="73"/>
    </location>
</feature>
<keyword evidence="2 7" id="KW-0813">Transport</keyword>
<dbReference type="SUPFAM" id="SSF161098">
    <property type="entry name" value="MetI-like"/>
    <property type="match status" value="1"/>
</dbReference>
<comment type="caution">
    <text evidence="9">The sequence shown here is derived from an EMBL/GenBank/DDBJ whole genome shotgun (WGS) entry which is preliminary data.</text>
</comment>
<feature type="transmembrane region" description="Helical" evidence="7">
    <location>
        <begin position="117"/>
        <end position="135"/>
    </location>
</feature>
<evidence type="ECO:0000256" key="5">
    <source>
        <dbReference type="ARBA" id="ARBA00022989"/>
    </source>
</evidence>
<evidence type="ECO:0000256" key="4">
    <source>
        <dbReference type="ARBA" id="ARBA00022692"/>
    </source>
</evidence>
<feature type="transmembrane region" description="Helical" evidence="7">
    <location>
        <begin position="328"/>
        <end position="346"/>
    </location>
</feature>
<evidence type="ECO:0000256" key="1">
    <source>
        <dbReference type="ARBA" id="ARBA00004651"/>
    </source>
</evidence>
<evidence type="ECO:0000256" key="6">
    <source>
        <dbReference type="ARBA" id="ARBA00023136"/>
    </source>
</evidence>
<feature type="transmembrane region" description="Helical" evidence="7">
    <location>
        <begin position="296"/>
        <end position="316"/>
    </location>
</feature>
<evidence type="ECO:0000256" key="7">
    <source>
        <dbReference type="RuleBase" id="RU363032"/>
    </source>
</evidence>
<feature type="transmembrane region" description="Helical" evidence="7">
    <location>
        <begin position="173"/>
        <end position="195"/>
    </location>
</feature>
<protein>
    <submittedName>
        <fullName evidence="9">ABC transporter permease subunit</fullName>
    </submittedName>
</protein>